<dbReference type="InterPro" id="IPR035897">
    <property type="entry name" value="Toll_tir_struct_dom_sf"/>
</dbReference>
<evidence type="ECO:0000259" key="8">
    <source>
        <dbReference type="PROSITE" id="PS50104"/>
    </source>
</evidence>
<dbReference type="AlphaFoldDB" id="A0AAU9VUL9"/>
<dbReference type="InterPro" id="IPR000157">
    <property type="entry name" value="TIR_dom"/>
</dbReference>
<feature type="domain" description="TIR" evidence="8">
    <location>
        <begin position="715"/>
        <end position="849"/>
    </location>
</feature>
<feature type="signal peptide" evidence="7">
    <location>
        <begin position="1"/>
        <end position="30"/>
    </location>
</feature>
<evidence type="ECO:0000256" key="2">
    <source>
        <dbReference type="ARBA" id="ARBA00022692"/>
    </source>
</evidence>
<dbReference type="EMBL" id="CALNXJ010000005">
    <property type="protein sequence ID" value="CAH3039862.1"/>
    <property type="molecule type" value="Genomic_DNA"/>
</dbReference>
<feature type="region of interest" description="Disordered" evidence="6">
    <location>
        <begin position="857"/>
        <end position="881"/>
    </location>
</feature>
<dbReference type="Gene3D" id="3.40.50.10140">
    <property type="entry name" value="Toll/interleukin-1 receptor homology (TIR) domain"/>
    <property type="match status" value="2"/>
</dbReference>
<feature type="domain" description="TIR" evidence="8">
    <location>
        <begin position="279"/>
        <end position="413"/>
    </location>
</feature>
<comment type="subcellular location">
    <subcellularLocation>
        <location evidence="1">Membrane</location>
    </subcellularLocation>
</comment>
<reference evidence="9 10" key="1">
    <citation type="submission" date="2022-05" db="EMBL/GenBank/DDBJ databases">
        <authorList>
            <consortium name="Genoscope - CEA"/>
            <person name="William W."/>
        </authorList>
    </citation>
    <scope>NUCLEOTIDE SEQUENCE [LARGE SCALE GENOMIC DNA]</scope>
</reference>
<gene>
    <name evidence="9" type="ORF">PMEA_00025459</name>
</gene>
<keyword evidence="3 7" id="KW-0732">Signal</keyword>
<dbReference type="PROSITE" id="PS50104">
    <property type="entry name" value="TIR"/>
    <property type="match status" value="2"/>
</dbReference>
<dbReference type="Proteomes" id="UP001159428">
    <property type="component" value="Unassembled WGS sequence"/>
</dbReference>
<dbReference type="SMART" id="SM00255">
    <property type="entry name" value="TIR"/>
    <property type="match status" value="2"/>
</dbReference>
<proteinExistence type="predicted"/>
<evidence type="ECO:0000256" key="5">
    <source>
        <dbReference type="ARBA" id="ARBA00023136"/>
    </source>
</evidence>
<feature type="chain" id="PRO_5043807199" description="TIR domain-containing protein" evidence="7">
    <location>
        <begin position="31"/>
        <end position="905"/>
    </location>
</feature>
<dbReference type="GO" id="GO:0005886">
    <property type="term" value="C:plasma membrane"/>
    <property type="evidence" value="ECO:0007669"/>
    <property type="project" value="TreeGrafter"/>
</dbReference>
<evidence type="ECO:0000256" key="4">
    <source>
        <dbReference type="ARBA" id="ARBA00022989"/>
    </source>
</evidence>
<organism evidence="9 10">
    <name type="scientific">Pocillopora meandrina</name>
    <dbReference type="NCBI Taxonomy" id="46732"/>
    <lineage>
        <taxon>Eukaryota</taxon>
        <taxon>Metazoa</taxon>
        <taxon>Cnidaria</taxon>
        <taxon>Anthozoa</taxon>
        <taxon>Hexacorallia</taxon>
        <taxon>Scleractinia</taxon>
        <taxon>Astrocoeniina</taxon>
        <taxon>Pocilloporidae</taxon>
        <taxon>Pocillopora</taxon>
    </lineage>
</organism>
<dbReference type="GO" id="GO:0007165">
    <property type="term" value="P:signal transduction"/>
    <property type="evidence" value="ECO:0007669"/>
    <property type="project" value="InterPro"/>
</dbReference>
<keyword evidence="2" id="KW-0812">Transmembrane</keyword>
<dbReference type="SUPFAM" id="SSF52200">
    <property type="entry name" value="Toll/Interleukin receptor TIR domain"/>
    <property type="match status" value="2"/>
</dbReference>
<protein>
    <recommendedName>
        <fullName evidence="8">TIR domain-containing protein</fullName>
    </recommendedName>
</protein>
<keyword evidence="4" id="KW-1133">Transmembrane helix</keyword>
<sequence>MNTMLGRLMFVVVLPLFVLIAGDLFQESQAGSFKSSCLRRCHRLFKNTAASKVSFSCHELCKETQVISVAEQRGLAAHSSMKQRIRKALKAIPECSMSSLNQKVDWTPSEVNVTFGQYKKTSHWYANISWTPLNETYGNWSGIVVKLTVKNAHPILKGVYPSSCSQHPKNQTFLQVNLSSYGYLFPDVIYLRILALPYSPKEDISDVLSFKPPVPTSSSLVNQRTAGSNKGMKYVSSSVGIVAGVLAVVLAGVCHKRFTRICLQYGYIRPSGDLGPENYDCDAFIIFRSDDLEWVEERLLPLLEGKHKLRCRIHHRDFRAGGIIYDLISDSVYKSYKNVVVFSSKFLNGRYCRYELDQAKQRLLERNDDSLVIIRIDDVDLGSLPEDLRERSVIDYGSNHEKPHWKKKLLEFLGVPHKYKRESTKSNDTEFFEGLKRSPARSNKLERQRLEKKFGTLQTIFAYSSHVMNFARQGKNQTFLQVNLSSYGYLFPETIYLRIVALPYSPKEDSSDVQSFKPPVPTSRTLVEDTTAGFLPTVSTNSSKFSCVRHEFGEYEWHAKNINGRFSKRSNGEWVVNISWTPFKNASINWTSYYIQMGIGGNVPILQCFKLPKNQTHFILDYATYGWKYPERIDVAVTAYPFPEHPVMYTMSHIARKKEVSIPATTASSPTSRTLEVVFSSVGGTFFLGLFALVLYRKCRKPPSSVTRETVRRAFKYHAFIIYSTTESEWVNNVLLSTLQSNGFRCCIHWKDFQPGSVFAQSIVDSVHDSYKIIAVVSESFVQKGICEFEINHAITRLMNEGDDCLIIIKYDNVDLKVHLPSLLDRSYIDLPNETDRSTWESRVVSVLQEAIIEEEASVHSEEHSNNNYEHDGNSSSDDSSQELTYYCQSRGLITTHETHSACRS</sequence>
<evidence type="ECO:0000256" key="6">
    <source>
        <dbReference type="SAM" id="MobiDB-lite"/>
    </source>
</evidence>
<dbReference type="PANTHER" id="PTHR24365:SF530">
    <property type="entry name" value="MSTPROX-RELATED"/>
    <property type="match status" value="1"/>
</dbReference>
<keyword evidence="10" id="KW-1185">Reference proteome</keyword>
<dbReference type="PANTHER" id="PTHR24365">
    <property type="entry name" value="TOLL-LIKE RECEPTOR"/>
    <property type="match status" value="1"/>
</dbReference>
<evidence type="ECO:0000256" key="3">
    <source>
        <dbReference type="ARBA" id="ARBA00022729"/>
    </source>
</evidence>
<keyword evidence="5" id="KW-0472">Membrane</keyword>
<evidence type="ECO:0000313" key="10">
    <source>
        <dbReference type="Proteomes" id="UP001159428"/>
    </source>
</evidence>
<evidence type="ECO:0000313" key="9">
    <source>
        <dbReference type="EMBL" id="CAH3039862.1"/>
    </source>
</evidence>
<dbReference type="GO" id="GO:0038023">
    <property type="term" value="F:signaling receptor activity"/>
    <property type="evidence" value="ECO:0007669"/>
    <property type="project" value="TreeGrafter"/>
</dbReference>
<name>A0AAU9VUL9_9CNID</name>
<evidence type="ECO:0000256" key="7">
    <source>
        <dbReference type="SAM" id="SignalP"/>
    </source>
</evidence>
<evidence type="ECO:0000256" key="1">
    <source>
        <dbReference type="ARBA" id="ARBA00004370"/>
    </source>
</evidence>
<comment type="caution">
    <text evidence="9">The sequence shown here is derived from an EMBL/GenBank/DDBJ whole genome shotgun (WGS) entry which is preliminary data.</text>
</comment>
<accession>A0AAU9VUL9</accession>
<dbReference type="Pfam" id="PF13676">
    <property type="entry name" value="TIR_2"/>
    <property type="match status" value="2"/>
</dbReference>
<feature type="compositionally biased region" description="Basic and acidic residues" evidence="6">
    <location>
        <begin position="857"/>
        <end position="873"/>
    </location>
</feature>